<reference evidence="6" key="1">
    <citation type="submission" date="2022-12" db="EMBL/GenBank/DDBJ databases">
        <title>Genome assemblies of Blomia tropicalis.</title>
        <authorList>
            <person name="Cui Y."/>
        </authorList>
    </citation>
    <scope>NUCLEOTIDE SEQUENCE</scope>
    <source>
        <tissue evidence="6">Adult mites</tissue>
    </source>
</reference>
<feature type="signal peptide" evidence="4">
    <location>
        <begin position="1"/>
        <end position="19"/>
    </location>
</feature>
<dbReference type="EMBL" id="JAPWDV010000002">
    <property type="protein sequence ID" value="KAJ6221357.1"/>
    <property type="molecule type" value="Genomic_DNA"/>
</dbReference>
<feature type="transmembrane region" description="Helical" evidence="3">
    <location>
        <begin position="709"/>
        <end position="732"/>
    </location>
</feature>
<dbReference type="PANTHER" id="PTHR43903">
    <property type="entry name" value="NEUROLIGIN"/>
    <property type="match status" value="1"/>
</dbReference>
<evidence type="ECO:0000313" key="6">
    <source>
        <dbReference type="EMBL" id="KAJ6221357.1"/>
    </source>
</evidence>
<feature type="domain" description="Carboxylesterase type B" evidence="5">
    <location>
        <begin position="150"/>
        <end position="639"/>
    </location>
</feature>
<keyword evidence="3" id="KW-1133">Transmembrane helix</keyword>
<name>A0A9Q0MBW6_BLOTA</name>
<evidence type="ECO:0000256" key="3">
    <source>
        <dbReference type="SAM" id="Phobius"/>
    </source>
</evidence>
<keyword evidence="3" id="KW-0472">Membrane</keyword>
<dbReference type="SUPFAM" id="SSF53474">
    <property type="entry name" value="alpha/beta-Hydrolases"/>
    <property type="match status" value="1"/>
</dbReference>
<protein>
    <recommendedName>
        <fullName evidence="5">Carboxylesterase type B domain-containing protein</fullName>
    </recommendedName>
</protein>
<dbReference type="InterPro" id="IPR051093">
    <property type="entry name" value="Neuroligin/BSAL"/>
</dbReference>
<keyword evidence="4" id="KW-0732">Signal</keyword>
<evidence type="ECO:0000256" key="4">
    <source>
        <dbReference type="SAM" id="SignalP"/>
    </source>
</evidence>
<dbReference type="Pfam" id="PF00135">
    <property type="entry name" value="COesterase"/>
    <property type="match status" value="1"/>
</dbReference>
<keyword evidence="2" id="KW-0325">Glycoprotein</keyword>
<dbReference type="InterPro" id="IPR029058">
    <property type="entry name" value="AB_hydrolase_fold"/>
</dbReference>
<feature type="chain" id="PRO_5040403071" description="Carboxylesterase type B domain-containing protein" evidence="4">
    <location>
        <begin position="20"/>
        <end position="805"/>
    </location>
</feature>
<evidence type="ECO:0000313" key="7">
    <source>
        <dbReference type="Proteomes" id="UP001142055"/>
    </source>
</evidence>
<organism evidence="6 7">
    <name type="scientific">Blomia tropicalis</name>
    <name type="common">Mite</name>
    <dbReference type="NCBI Taxonomy" id="40697"/>
    <lineage>
        <taxon>Eukaryota</taxon>
        <taxon>Metazoa</taxon>
        <taxon>Ecdysozoa</taxon>
        <taxon>Arthropoda</taxon>
        <taxon>Chelicerata</taxon>
        <taxon>Arachnida</taxon>
        <taxon>Acari</taxon>
        <taxon>Acariformes</taxon>
        <taxon>Sarcoptiformes</taxon>
        <taxon>Astigmata</taxon>
        <taxon>Glycyphagoidea</taxon>
        <taxon>Echimyopodidae</taxon>
        <taxon>Blomia</taxon>
    </lineage>
</organism>
<keyword evidence="7" id="KW-1185">Reference proteome</keyword>
<keyword evidence="3" id="KW-0812">Transmembrane</keyword>
<evidence type="ECO:0000256" key="2">
    <source>
        <dbReference type="ARBA" id="ARBA00023180"/>
    </source>
</evidence>
<comment type="similarity">
    <text evidence="1">Belongs to the type-B carboxylesterase/lipase family.</text>
</comment>
<proteinExistence type="inferred from homology"/>
<evidence type="ECO:0000256" key="1">
    <source>
        <dbReference type="ARBA" id="ARBA00005964"/>
    </source>
</evidence>
<dbReference type="OMA" id="CRAKSKH"/>
<evidence type="ECO:0000259" key="5">
    <source>
        <dbReference type="Pfam" id="PF00135"/>
    </source>
</evidence>
<dbReference type="Proteomes" id="UP001142055">
    <property type="component" value="Chromosome 2"/>
</dbReference>
<comment type="caution">
    <text evidence="6">The sequence shown here is derived from an EMBL/GenBank/DDBJ whole genome shotgun (WGS) entry which is preliminary data.</text>
</comment>
<dbReference type="InterPro" id="IPR002018">
    <property type="entry name" value="CarbesteraseB"/>
</dbReference>
<dbReference type="Gene3D" id="3.40.50.1820">
    <property type="entry name" value="alpha/beta hydrolase"/>
    <property type="match status" value="1"/>
</dbReference>
<accession>A0A9Q0MBW6</accession>
<gene>
    <name evidence="6" type="ORF">RDWZM_007169</name>
</gene>
<dbReference type="AlphaFoldDB" id="A0A9Q0MBW6"/>
<sequence>MEFIITIIFILLSIYLTKADIFAGERLDPYFTSRPNVIQNYGQWGHYPILYQDPNRPLEPINKYDPRYSAVTPNTFNRYKIDDPGDLRCPEAVREGLLEFATSQTAYGTVEGRIVYLCDEPGVPEHERPKPAQYSPVGNPNKYRPILQFRRNVTTFLGIPYAKPPTRENKLRFQRPQVPDRWGAMRADRYRASCPQYKRYVHPDFGIPFTDEDCLYMNIYTPWAATPTRTLYPVMIYIHGGHFDHGSGNIFPGHMMAATQEVVVVTFNYRLGLLGFLATSDNSSAGNYGLFDQVQAIEFVRENIRYFNGDPNQITLFGPDAGAASAGLLAMSPLTKDYIKRVIAQSGSAVSDWAFIRDPLYMRNNSVLAGRAFGCSTRDSRILVKCLMSRSATDLTTTEVKPDVGWLTWGPVVDKYTRNRDYQFMSDIPEYILKRKSIRFNANFAYMSGVTRDEGSQVLFSDEELRKRSYRKSLINAVSFMYSPWSDPNNETLMRQGLIDMITDSWYTAGNDKMVKLMLNNSVVTYMYLLNYTIQGLNLPDWIGVPHDTEYLLASGAPFMDPRFYPTALKLDQAKWTDSDRNMSQLIMEAWANFAKKPVCRTPGQWECGPTPYALFNNIIWRPMTLNNLQYLSINSTNYTTNLQYTTSWESHNFDTITNPYSTSVMWRDYKQKVAQFWNSYIPNLVGTIPPIWQPTVEPYMDELRIYRAATWSVLATLIVLLCLTMICSCLYCRAKSYRYGDANIDEYVHVPVIAPYAAPSTRANSESNLSINANRYRNANDYSRNKTRSVERLYVPKLDRHTEV</sequence>